<proteinExistence type="predicted"/>
<reference evidence="2" key="1">
    <citation type="submission" date="2023-03" db="EMBL/GenBank/DDBJ databases">
        <title>Massive genome expansion in bonnet fungi (Mycena s.s.) driven by repeated elements and novel gene families across ecological guilds.</title>
        <authorList>
            <consortium name="Lawrence Berkeley National Laboratory"/>
            <person name="Harder C.B."/>
            <person name="Miyauchi S."/>
            <person name="Viragh M."/>
            <person name="Kuo A."/>
            <person name="Thoen E."/>
            <person name="Andreopoulos B."/>
            <person name="Lu D."/>
            <person name="Skrede I."/>
            <person name="Drula E."/>
            <person name="Henrissat B."/>
            <person name="Morin E."/>
            <person name="Kohler A."/>
            <person name="Barry K."/>
            <person name="LaButti K."/>
            <person name="Morin E."/>
            <person name="Salamov A."/>
            <person name="Lipzen A."/>
            <person name="Mereny Z."/>
            <person name="Hegedus B."/>
            <person name="Baldrian P."/>
            <person name="Stursova M."/>
            <person name="Weitz H."/>
            <person name="Taylor A."/>
            <person name="Grigoriev I.V."/>
            <person name="Nagy L.G."/>
            <person name="Martin F."/>
            <person name="Kauserud H."/>
        </authorList>
    </citation>
    <scope>NUCLEOTIDE SEQUENCE</scope>
    <source>
        <strain evidence="2">CBHHK188m</strain>
    </source>
</reference>
<sequence length="291" mass="33033">MKYGYLAPTTSQRLKYIDWLHVYGKDRSRIPVRMASLVDDYVSQIEQLLSMGEWPTLVSAALSFPHNLGHLIYGAEIWAELGGIVSDGHDQLTEFFRETELIGHYVPLFLEQSDICSQSLPRCTTYTYTYNKQIWSIAPFPTNFQGRAIIDDSASPYRVEGEERRRMLFSYIVEKTRKVAIGPLEYCGNAHLVHIGTSDVVAPCYGDPTLTEYYALRDIKKRCLPPPSHGAQRAGMGASELKEFELHRVRDKENEDENILPEAAPPKPKKKRLSEDQRLAAAGSQILRPIN</sequence>
<organism evidence="2 3">
    <name type="scientific">Mycena maculata</name>
    <dbReference type="NCBI Taxonomy" id="230809"/>
    <lineage>
        <taxon>Eukaryota</taxon>
        <taxon>Fungi</taxon>
        <taxon>Dikarya</taxon>
        <taxon>Basidiomycota</taxon>
        <taxon>Agaricomycotina</taxon>
        <taxon>Agaricomycetes</taxon>
        <taxon>Agaricomycetidae</taxon>
        <taxon>Agaricales</taxon>
        <taxon>Marasmiineae</taxon>
        <taxon>Mycenaceae</taxon>
        <taxon>Mycena</taxon>
    </lineage>
</organism>
<dbReference type="AlphaFoldDB" id="A0AAD7KAR6"/>
<comment type="caution">
    <text evidence="2">The sequence shown here is derived from an EMBL/GenBank/DDBJ whole genome shotgun (WGS) entry which is preliminary data.</text>
</comment>
<evidence type="ECO:0000313" key="3">
    <source>
        <dbReference type="Proteomes" id="UP001215280"/>
    </source>
</evidence>
<gene>
    <name evidence="2" type="ORF">DFH07DRAFT_765177</name>
</gene>
<name>A0AAD7KAR6_9AGAR</name>
<evidence type="ECO:0000256" key="1">
    <source>
        <dbReference type="SAM" id="MobiDB-lite"/>
    </source>
</evidence>
<evidence type="ECO:0000313" key="2">
    <source>
        <dbReference type="EMBL" id="KAJ7780661.1"/>
    </source>
</evidence>
<feature type="region of interest" description="Disordered" evidence="1">
    <location>
        <begin position="250"/>
        <end position="291"/>
    </location>
</feature>
<accession>A0AAD7KAR6</accession>
<dbReference type="Proteomes" id="UP001215280">
    <property type="component" value="Unassembled WGS sequence"/>
</dbReference>
<protein>
    <submittedName>
        <fullName evidence="2">Uncharacterized protein</fullName>
    </submittedName>
</protein>
<dbReference type="EMBL" id="JARJLG010000005">
    <property type="protein sequence ID" value="KAJ7780661.1"/>
    <property type="molecule type" value="Genomic_DNA"/>
</dbReference>
<keyword evidence="3" id="KW-1185">Reference proteome</keyword>